<protein>
    <submittedName>
        <fullName evidence="2">Uncharacterized protein</fullName>
    </submittedName>
</protein>
<dbReference type="RefSeq" id="WP_319832421.1">
    <property type="nucleotide sequence ID" value="NZ_CP138858.1"/>
</dbReference>
<accession>A0ABZ0RKU6</accession>
<proteinExistence type="predicted"/>
<organism evidence="2 3">
    <name type="scientific">Coraliomargarita algicola</name>
    <dbReference type="NCBI Taxonomy" id="3092156"/>
    <lineage>
        <taxon>Bacteria</taxon>
        <taxon>Pseudomonadati</taxon>
        <taxon>Verrucomicrobiota</taxon>
        <taxon>Opitutia</taxon>
        <taxon>Puniceicoccales</taxon>
        <taxon>Coraliomargaritaceae</taxon>
        <taxon>Coraliomargarita</taxon>
    </lineage>
</organism>
<sequence length="239" mass="25278">MSIAADKTPSATGVYFCAVLMALLGALLGFGYMLAFPAKAFGSQAEYETSLADSSKKPSKAAKADLGPKPGDAYYIEGAVLSSRSWEAKRASLSMEGAQSVEISTGEINAWMAAKFRPGQSASENDEEANLLIVPGVPNVGIVGDGQFYLNVPTTITAFGASDDFTISVLCELNASQPKIRSVNVRSAKVPMPQLLGARLLAVLSQGYAATEEYQIISEAFARADSVEVVGDQFVFKLR</sequence>
<name>A0ABZ0RKU6_9BACT</name>
<dbReference type="EMBL" id="CP138858">
    <property type="protein sequence ID" value="WPJ95542.1"/>
    <property type="molecule type" value="Genomic_DNA"/>
</dbReference>
<gene>
    <name evidence="2" type="ORF">SH580_19170</name>
</gene>
<keyword evidence="1" id="KW-1133">Transmembrane helix</keyword>
<dbReference type="Proteomes" id="UP001324993">
    <property type="component" value="Chromosome"/>
</dbReference>
<reference evidence="2 3" key="1">
    <citation type="submission" date="2023-11" db="EMBL/GenBank/DDBJ databases">
        <title>Coraliomargarita sp. nov., isolated from marine algae.</title>
        <authorList>
            <person name="Lee J.K."/>
            <person name="Baek J.H."/>
            <person name="Kim J.M."/>
            <person name="Choi D.G."/>
            <person name="Jeon C.O."/>
        </authorList>
    </citation>
    <scope>NUCLEOTIDE SEQUENCE [LARGE SCALE GENOMIC DNA]</scope>
    <source>
        <strain evidence="2 3">J2-16</strain>
    </source>
</reference>
<evidence type="ECO:0000313" key="2">
    <source>
        <dbReference type="EMBL" id="WPJ95542.1"/>
    </source>
</evidence>
<feature type="transmembrane region" description="Helical" evidence="1">
    <location>
        <begin position="12"/>
        <end position="35"/>
    </location>
</feature>
<keyword evidence="1" id="KW-0812">Transmembrane</keyword>
<keyword evidence="3" id="KW-1185">Reference proteome</keyword>
<evidence type="ECO:0000313" key="3">
    <source>
        <dbReference type="Proteomes" id="UP001324993"/>
    </source>
</evidence>
<keyword evidence="1" id="KW-0472">Membrane</keyword>
<evidence type="ECO:0000256" key="1">
    <source>
        <dbReference type="SAM" id="Phobius"/>
    </source>
</evidence>